<proteinExistence type="inferred from homology"/>
<gene>
    <name evidence="8" type="ORF">EZS26_002185</name>
</gene>
<dbReference type="GO" id="GO:1990281">
    <property type="term" value="C:efflux pump complex"/>
    <property type="evidence" value="ECO:0007669"/>
    <property type="project" value="TreeGrafter"/>
</dbReference>
<keyword evidence="4" id="KW-1134">Transmembrane beta strand</keyword>
<dbReference type="InterPro" id="IPR003423">
    <property type="entry name" value="OMP_efflux"/>
</dbReference>
<dbReference type="AlphaFoldDB" id="A0A5M8P026"/>
<evidence type="ECO:0000256" key="5">
    <source>
        <dbReference type="ARBA" id="ARBA00022692"/>
    </source>
</evidence>
<comment type="subcellular location">
    <subcellularLocation>
        <location evidence="1">Cell outer membrane</location>
    </subcellularLocation>
</comment>
<dbReference type="PANTHER" id="PTHR30026:SF20">
    <property type="entry name" value="OUTER MEMBRANE PROTEIN TOLC"/>
    <property type="match status" value="1"/>
</dbReference>
<keyword evidence="6" id="KW-0472">Membrane</keyword>
<keyword evidence="3" id="KW-0813">Transport</keyword>
<name>A0A5M8P026_9BACT</name>
<keyword evidence="7" id="KW-0998">Cell outer membrane</keyword>
<comment type="caution">
    <text evidence="8">The sequence shown here is derived from an EMBL/GenBank/DDBJ whole genome shotgun (WGS) entry which is preliminary data.</text>
</comment>
<dbReference type="PANTHER" id="PTHR30026">
    <property type="entry name" value="OUTER MEMBRANE PROTEIN TOLC"/>
    <property type="match status" value="1"/>
</dbReference>
<reference evidence="8 9" key="1">
    <citation type="submission" date="2019-03" db="EMBL/GenBank/DDBJ databases">
        <title>Single cell metagenomics reveals metabolic interactions within the superorganism composed of flagellate Streblomastix strix and complex community of Bacteroidetes bacteria on its surface.</title>
        <authorList>
            <person name="Treitli S.C."/>
            <person name="Kolisko M."/>
            <person name="Husnik F."/>
            <person name="Keeling P."/>
            <person name="Hampl V."/>
        </authorList>
    </citation>
    <scope>NUCLEOTIDE SEQUENCE [LARGE SCALE GENOMIC DNA]</scope>
    <source>
        <strain evidence="8">St1</strain>
    </source>
</reference>
<dbReference type="GO" id="GO:0009279">
    <property type="term" value="C:cell outer membrane"/>
    <property type="evidence" value="ECO:0007669"/>
    <property type="project" value="UniProtKB-SubCell"/>
</dbReference>
<dbReference type="SUPFAM" id="SSF56954">
    <property type="entry name" value="Outer membrane efflux proteins (OEP)"/>
    <property type="match status" value="1"/>
</dbReference>
<dbReference type="Proteomes" id="UP000324575">
    <property type="component" value="Unassembled WGS sequence"/>
</dbReference>
<evidence type="ECO:0000256" key="2">
    <source>
        <dbReference type="ARBA" id="ARBA00007613"/>
    </source>
</evidence>
<dbReference type="GO" id="GO:0015288">
    <property type="term" value="F:porin activity"/>
    <property type="evidence" value="ECO:0007669"/>
    <property type="project" value="TreeGrafter"/>
</dbReference>
<evidence type="ECO:0000313" key="8">
    <source>
        <dbReference type="EMBL" id="KAA6301720.1"/>
    </source>
</evidence>
<comment type="similarity">
    <text evidence="2">Belongs to the outer membrane factor (OMF) (TC 1.B.17) family.</text>
</comment>
<dbReference type="InterPro" id="IPR051906">
    <property type="entry name" value="TolC-like"/>
</dbReference>
<dbReference type="Pfam" id="PF02321">
    <property type="entry name" value="OEP"/>
    <property type="match status" value="1"/>
</dbReference>
<accession>A0A5M8P026</accession>
<dbReference type="EMBL" id="SNRX01000015">
    <property type="protein sequence ID" value="KAA6301720.1"/>
    <property type="molecule type" value="Genomic_DNA"/>
</dbReference>
<organism evidence="8 9">
    <name type="scientific">Candidatus Ordinivivax streblomastigis</name>
    <dbReference type="NCBI Taxonomy" id="2540710"/>
    <lineage>
        <taxon>Bacteria</taxon>
        <taxon>Pseudomonadati</taxon>
        <taxon>Bacteroidota</taxon>
        <taxon>Bacteroidia</taxon>
        <taxon>Bacteroidales</taxon>
        <taxon>Candidatus Ordinivivax</taxon>
    </lineage>
</organism>
<sequence>MKKKTIILTFIALLCFSWEGWTQDSITTLDDCLRQARENNLTLHAGRIAIEKAKDLQGTAFAIGKTSLALSQDPTSGGSPDNSLSLSQSFEFPTVYATRHSLLKAETEVERNRLNVSENEVIKDVTSLYYSLLLEKERIRILQQQSTVYNRFLFLASAKVQAGEANRLEQIHAERLCNENALVLKNATREYLNVQLRMQNQLNTHALIEPAEDSLIIRPISPLFNENWDASQAPQCKIFESQRMAGEKNLSLQRQGFIPEIHLALRNQLVLKGFNPYDIPRERFDKGNFMGFEAGISVPLFFGEQRAKAKAAKREVEIIQTQKETALMLIQQAYETALNEYQQAKAALEYYLQTGNRLAEEITQISQLSYEKGEIGYLEYIQNLQTAVDIRLQYAHAVNDYNQAVIILESFKLLSCKL</sequence>
<evidence type="ECO:0000256" key="4">
    <source>
        <dbReference type="ARBA" id="ARBA00022452"/>
    </source>
</evidence>
<evidence type="ECO:0000256" key="7">
    <source>
        <dbReference type="ARBA" id="ARBA00023237"/>
    </source>
</evidence>
<evidence type="ECO:0000256" key="3">
    <source>
        <dbReference type="ARBA" id="ARBA00022448"/>
    </source>
</evidence>
<evidence type="ECO:0000256" key="1">
    <source>
        <dbReference type="ARBA" id="ARBA00004442"/>
    </source>
</evidence>
<evidence type="ECO:0008006" key="10">
    <source>
        <dbReference type="Google" id="ProtNLM"/>
    </source>
</evidence>
<dbReference type="Gene3D" id="1.20.1600.10">
    <property type="entry name" value="Outer membrane efflux proteins (OEP)"/>
    <property type="match status" value="1"/>
</dbReference>
<keyword evidence="5" id="KW-0812">Transmembrane</keyword>
<dbReference type="GO" id="GO:0015562">
    <property type="term" value="F:efflux transmembrane transporter activity"/>
    <property type="evidence" value="ECO:0007669"/>
    <property type="project" value="InterPro"/>
</dbReference>
<protein>
    <recommendedName>
        <fullName evidence="10">TolC family protein</fullName>
    </recommendedName>
</protein>
<evidence type="ECO:0000313" key="9">
    <source>
        <dbReference type="Proteomes" id="UP000324575"/>
    </source>
</evidence>
<evidence type="ECO:0000256" key="6">
    <source>
        <dbReference type="ARBA" id="ARBA00023136"/>
    </source>
</evidence>